<organism evidence="4 5">
    <name type="scientific">Alistipes ihumii AP11</name>
    <dbReference type="NCBI Taxonomy" id="1211813"/>
    <lineage>
        <taxon>Bacteria</taxon>
        <taxon>Pseudomonadati</taxon>
        <taxon>Bacteroidota</taxon>
        <taxon>Bacteroidia</taxon>
        <taxon>Bacteroidales</taxon>
        <taxon>Rikenellaceae</taxon>
        <taxon>Alistipes</taxon>
    </lineage>
</organism>
<dbReference type="EMBL" id="CP102294">
    <property type="protein sequence ID" value="UWN56976.1"/>
    <property type="molecule type" value="Genomic_DNA"/>
</dbReference>
<dbReference type="InterPro" id="IPR050154">
    <property type="entry name" value="UbiB_kinase"/>
</dbReference>
<keyword evidence="5" id="KW-1185">Reference proteome</keyword>
<dbReference type="InterPro" id="IPR011009">
    <property type="entry name" value="Kinase-like_dom_sf"/>
</dbReference>
<evidence type="ECO:0000259" key="3">
    <source>
        <dbReference type="Pfam" id="PF03109"/>
    </source>
</evidence>
<evidence type="ECO:0000313" key="5">
    <source>
        <dbReference type="Proteomes" id="UP001059295"/>
    </source>
</evidence>
<feature type="transmembrane region" description="Helical" evidence="2">
    <location>
        <begin position="496"/>
        <end position="515"/>
    </location>
</feature>
<dbReference type="Proteomes" id="UP001059295">
    <property type="component" value="Chromosome"/>
</dbReference>
<evidence type="ECO:0000256" key="1">
    <source>
        <dbReference type="ARBA" id="ARBA00009670"/>
    </source>
</evidence>
<feature type="domain" description="ABC1 atypical kinase-like" evidence="3">
    <location>
        <begin position="91"/>
        <end position="335"/>
    </location>
</feature>
<evidence type="ECO:0000313" key="4">
    <source>
        <dbReference type="EMBL" id="UWN56976.1"/>
    </source>
</evidence>
<dbReference type="InterPro" id="IPR004147">
    <property type="entry name" value="ABC1_dom"/>
</dbReference>
<name>A0ABY5UYG1_9BACT</name>
<proteinExistence type="inferred from homology"/>
<dbReference type="CDD" id="cd05121">
    <property type="entry name" value="ABC1_ADCK3-like"/>
    <property type="match status" value="1"/>
</dbReference>
<dbReference type="PANTHER" id="PTHR10566">
    <property type="entry name" value="CHAPERONE-ACTIVITY OF BC1 COMPLEX CABC1 -RELATED"/>
    <property type="match status" value="1"/>
</dbReference>
<dbReference type="RefSeq" id="WP_019245694.1">
    <property type="nucleotide sequence ID" value="NZ_CAPH01000009.1"/>
</dbReference>
<dbReference type="PANTHER" id="PTHR10566:SF113">
    <property type="entry name" value="PROTEIN ACTIVITY OF BC1 COMPLEX KINASE 7, CHLOROPLASTIC"/>
    <property type="match status" value="1"/>
</dbReference>
<keyword evidence="2" id="KW-0472">Membrane</keyword>
<sequence length="547" mass="62222">MKIVNVYISILQFRRALQILGILTKHSLGELFSHTRFSRRRRRKVQKTVHTTPERIRMTIEDLGPTFVKFGQILADRPDMVSEKFRIELKKLQSRALPFDNDYALSLIEKELGAPIDEIFSEFNTTPLAAASIGQVYEGRLRSGDEVIVKIRRPYIENKIKLDIYLLKHLARSFAKRYPELAAVNIVGLIDEFSATILKELDYTLEASNIYRFQTMFKDDPTVHIPLVYSRYCTKRLLVMERIRGIAPDDPPALRAAGLDTHRIAVNGADMLLTMILRHGFFHADPHAGNIFIMPGNVIAMIDFGMVGALTPRDLNFLSDFAIGFARRNGDTISKALITLCGKKFFEREEELRFEIHQMMMQYTGVPIETVNFAGAMQACIDVIVKYQLQIPSGIFMLIKALATLEKFAATLDPQLSLAPIILPYAKQIVKEKYAPRKIAGMLYDTLSSYVGFIRSFPDDASEILYKLKEGKIKHDIRLDDNALFVRTIKAISRRIAYVIVLVGLFIGSALLMVFDKGNAYGRFILIAASVLILLQMLKWLFSDRNK</sequence>
<dbReference type="GeneID" id="82892073"/>
<reference evidence="4" key="1">
    <citation type="journal article" date="2022" name="Cell">
        <title>Design, construction, and in vivo augmentation of a complex gut microbiome.</title>
        <authorList>
            <person name="Cheng A.G."/>
            <person name="Ho P.Y."/>
            <person name="Aranda-Diaz A."/>
            <person name="Jain S."/>
            <person name="Yu F.B."/>
            <person name="Meng X."/>
            <person name="Wang M."/>
            <person name="Iakiviak M."/>
            <person name="Nagashima K."/>
            <person name="Zhao A."/>
            <person name="Murugkar P."/>
            <person name="Patil A."/>
            <person name="Atabakhsh K."/>
            <person name="Weakley A."/>
            <person name="Yan J."/>
            <person name="Brumbaugh A.R."/>
            <person name="Higginbottom S."/>
            <person name="Dimas A."/>
            <person name="Shiver A.L."/>
            <person name="Deutschbauer A."/>
            <person name="Neff N."/>
            <person name="Sonnenburg J.L."/>
            <person name="Huang K.C."/>
            <person name="Fischbach M.A."/>
        </authorList>
    </citation>
    <scope>NUCLEOTIDE SEQUENCE</scope>
    <source>
        <strain evidence="4">AP11</strain>
    </source>
</reference>
<evidence type="ECO:0000256" key="2">
    <source>
        <dbReference type="SAM" id="Phobius"/>
    </source>
</evidence>
<feature type="transmembrane region" description="Helical" evidence="2">
    <location>
        <begin position="521"/>
        <end position="542"/>
    </location>
</feature>
<protein>
    <submittedName>
        <fullName evidence="4">AarF/UbiB family protein</fullName>
    </submittedName>
</protein>
<comment type="similarity">
    <text evidence="1">Belongs to the protein kinase superfamily. ADCK protein kinase family.</text>
</comment>
<dbReference type="Pfam" id="PF03109">
    <property type="entry name" value="ABC1"/>
    <property type="match status" value="1"/>
</dbReference>
<gene>
    <name evidence="4" type="ORF">NQ491_10025</name>
</gene>
<keyword evidence="2" id="KW-0812">Transmembrane</keyword>
<accession>A0ABY5UYG1</accession>
<dbReference type="SUPFAM" id="SSF56112">
    <property type="entry name" value="Protein kinase-like (PK-like)"/>
    <property type="match status" value="1"/>
</dbReference>
<keyword evidence="2" id="KW-1133">Transmembrane helix</keyword>